<feature type="compositionally biased region" description="Low complexity" evidence="1">
    <location>
        <begin position="376"/>
        <end position="385"/>
    </location>
</feature>
<dbReference type="GO" id="GO:0033309">
    <property type="term" value="C:SBF transcription complex"/>
    <property type="evidence" value="ECO:0007669"/>
    <property type="project" value="TreeGrafter"/>
</dbReference>
<feature type="region of interest" description="Disordered" evidence="1">
    <location>
        <begin position="1"/>
        <end position="60"/>
    </location>
</feature>
<feature type="compositionally biased region" description="Basic and acidic residues" evidence="1">
    <location>
        <begin position="522"/>
        <end position="556"/>
    </location>
</feature>
<dbReference type="InterPro" id="IPR003163">
    <property type="entry name" value="Tscrpt_reg_HTH_APSES-type"/>
</dbReference>
<dbReference type="AlphaFoldDB" id="A0AAN7A5L7"/>
<reference evidence="3" key="1">
    <citation type="journal article" date="2023" name="Mol. Phylogenet. Evol.">
        <title>Genome-scale phylogeny and comparative genomics of the fungal order Sordariales.</title>
        <authorList>
            <person name="Hensen N."/>
            <person name="Bonometti L."/>
            <person name="Westerberg I."/>
            <person name="Brannstrom I.O."/>
            <person name="Guillou S."/>
            <person name="Cros-Aarteil S."/>
            <person name="Calhoun S."/>
            <person name="Haridas S."/>
            <person name="Kuo A."/>
            <person name="Mondo S."/>
            <person name="Pangilinan J."/>
            <person name="Riley R."/>
            <person name="LaButti K."/>
            <person name="Andreopoulos B."/>
            <person name="Lipzen A."/>
            <person name="Chen C."/>
            <person name="Yan M."/>
            <person name="Daum C."/>
            <person name="Ng V."/>
            <person name="Clum A."/>
            <person name="Steindorff A."/>
            <person name="Ohm R.A."/>
            <person name="Martin F."/>
            <person name="Silar P."/>
            <person name="Natvig D.O."/>
            <person name="Lalanne C."/>
            <person name="Gautier V."/>
            <person name="Ament-Velasquez S.L."/>
            <person name="Kruys A."/>
            <person name="Hutchinson M.I."/>
            <person name="Powell A.J."/>
            <person name="Barry K."/>
            <person name="Miller A.N."/>
            <person name="Grigoriev I.V."/>
            <person name="Debuchy R."/>
            <person name="Gladieux P."/>
            <person name="Hiltunen Thoren M."/>
            <person name="Johannesson H."/>
        </authorList>
    </citation>
    <scope>NUCLEOTIDE SEQUENCE</scope>
    <source>
        <strain evidence="3">CBS 892.96</strain>
    </source>
</reference>
<feature type="domain" description="HTH APSES-type" evidence="2">
    <location>
        <begin position="123"/>
        <end position="231"/>
    </location>
</feature>
<dbReference type="PANTHER" id="PTHR43828:SF5">
    <property type="entry name" value="TRANSCRIPTIONAL REPRESSOR XBP1"/>
    <property type="match status" value="1"/>
</dbReference>
<feature type="compositionally biased region" description="Basic residues" evidence="1">
    <location>
        <begin position="639"/>
        <end position="650"/>
    </location>
</feature>
<dbReference type="GO" id="GO:0030907">
    <property type="term" value="C:MBF transcription complex"/>
    <property type="evidence" value="ECO:0007669"/>
    <property type="project" value="TreeGrafter"/>
</dbReference>
<dbReference type="GO" id="GO:0003677">
    <property type="term" value="F:DNA binding"/>
    <property type="evidence" value="ECO:0007669"/>
    <property type="project" value="InterPro"/>
</dbReference>
<proteinExistence type="predicted"/>
<dbReference type="GO" id="GO:0000981">
    <property type="term" value="F:DNA-binding transcription factor activity, RNA polymerase II-specific"/>
    <property type="evidence" value="ECO:0007669"/>
    <property type="project" value="UniProtKB-ARBA"/>
</dbReference>
<feature type="region of interest" description="Disordered" evidence="1">
    <location>
        <begin position="522"/>
        <end position="656"/>
    </location>
</feature>
<gene>
    <name evidence="3" type="ORF">QBC36DRAFT_312465</name>
</gene>
<dbReference type="EMBL" id="MU866256">
    <property type="protein sequence ID" value="KAK4174938.1"/>
    <property type="molecule type" value="Genomic_DNA"/>
</dbReference>
<evidence type="ECO:0000259" key="2">
    <source>
        <dbReference type="PROSITE" id="PS51299"/>
    </source>
</evidence>
<evidence type="ECO:0000313" key="4">
    <source>
        <dbReference type="Proteomes" id="UP001302321"/>
    </source>
</evidence>
<comment type="caution">
    <text evidence="3">The sequence shown here is derived from an EMBL/GenBank/DDBJ whole genome shotgun (WGS) entry which is preliminary data.</text>
</comment>
<feature type="region of interest" description="Disordered" evidence="1">
    <location>
        <begin position="362"/>
        <end position="431"/>
    </location>
</feature>
<evidence type="ECO:0000313" key="3">
    <source>
        <dbReference type="EMBL" id="KAK4174938.1"/>
    </source>
</evidence>
<name>A0AAN7A5L7_9PEZI</name>
<sequence>MASVASLLNPEPPRAPLPSSRPSQFTLPPSRPTVAFTPGPSSDRPATRTANMQEHHRPARHTVRGMVNYPPFEDLDADSLREVQRFQVSNLRLIQSNCRRIPYHSQKKDFYQKTGRESFEVFEYSFKLPKDSPLRSDNTYTVMWDYNVGLVRMTPFFKCLEYGKTTPAKMLNQNPGLKDITHSITGGSIIAQGYWMPYSCAKAVCATFCHQIAGALIPIFGPSFLSECIREGMPGYKHMVIDPEIIAKARLEARRLLHLPTPRSGPLLSPRLSRSVSPRACPRLTGLTEPYNNRIDYDRLVLLSPHSNADQEFYAGSSDIYRRNMATDPASNRYGASIRPSMHLPVASSRWSSVNLPRPYPSYQSDPFSGGEQHRPQQQYRYQHPPRQPWSRSDLEDSPRGSGANPWLSAVPRLPSPYPQRDLRSPSVQSTAAKAYERPMHTLPPIRSLYQSLGTNKRTFGQIERPTSSLSTPAFGRRVGLSPCPKVRGFPPASRYLSPNVQPTRPALEADAALTLMQLCEKSSKQEQEHEREQKLKDGDMKSAARSERPNDDPKGEGSTSINSLVVSISSPACSSDGQTRVGSEDADLTMGKTSASSSPNASVAGVASSPNSLATKSPFFFDANDKDDENYNEEQSPRRRGRSKRRKFMSHCLDV</sequence>
<dbReference type="Proteomes" id="UP001302321">
    <property type="component" value="Unassembled WGS sequence"/>
</dbReference>
<organism evidence="3 4">
    <name type="scientific">Triangularia setosa</name>
    <dbReference type="NCBI Taxonomy" id="2587417"/>
    <lineage>
        <taxon>Eukaryota</taxon>
        <taxon>Fungi</taxon>
        <taxon>Dikarya</taxon>
        <taxon>Ascomycota</taxon>
        <taxon>Pezizomycotina</taxon>
        <taxon>Sordariomycetes</taxon>
        <taxon>Sordariomycetidae</taxon>
        <taxon>Sordariales</taxon>
        <taxon>Podosporaceae</taxon>
        <taxon>Triangularia</taxon>
    </lineage>
</organism>
<dbReference type="Gene3D" id="3.10.260.10">
    <property type="entry name" value="Transcription regulator HTH, APSES-type DNA-binding domain"/>
    <property type="match status" value="1"/>
</dbReference>
<feature type="compositionally biased region" description="Polar residues" evidence="1">
    <location>
        <begin position="592"/>
        <end position="602"/>
    </location>
</feature>
<dbReference type="InterPro" id="IPR051642">
    <property type="entry name" value="SWI6-like"/>
</dbReference>
<dbReference type="InterPro" id="IPR036887">
    <property type="entry name" value="HTH_APSES_sf"/>
</dbReference>
<dbReference type="SUPFAM" id="SSF54616">
    <property type="entry name" value="DNA-binding domain of Mlu1-box binding protein MBP1"/>
    <property type="match status" value="1"/>
</dbReference>
<feature type="compositionally biased region" description="Polar residues" evidence="1">
    <location>
        <begin position="558"/>
        <end position="582"/>
    </location>
</feature>
<dbReference type="PROSITE" id="PS51299">
    <property type="entry name" value="HTH_APSES"/>
    <property type="match status" value="1"/>
</dbReference>
<reference evidence="3" key="2">
    <citation type="submission" date="2023-05" db="EMBL/GenBank/DDBJ databases">
        <authorList>
            <consortium name="Lawrence Berkeley National Laboratory"/>
            <person name="Steindorff A."/>
            <person name="Hensen N."/>
            <person name="Bonometti L."/>
            <person name="Westerberg I."/>
            <person name="Brannstrom I.O."/>
            <person name="Guillou S."/>
            <person name="Cros-Aarteil S."/>
            <person name="Calhoun S."/>
            <person name="Haridas S."/>
            <person name="Kuo A."/>
            <person name="Mondo S."/>
            <person name="Pangilinan J."/>
            <person name="Riley R."/>
            <person name="Labutti K."/>
            <person name="Andreopoulos B."/>
            <person name="Lipzen A."/>
            <person name="Chen C."/>
            <person name="Yanf M."/>
            <person name="Daum C."/>
            <person name="Ng V."/>
            <person name="Clum A."/>
            <person name="Ohm R."/>
            <person name="Martin F."/>
            <person name="Silar P."/>
            <person name="Natvig D."/>
            <person name="Lalanne C."/>
            <person name="Gautier V."/>
            <person name="Ament-Velasquez S.L."/>
            <person name="Kruys A."/>
            <person name="Hutchinson M.I."/>
            <person name="Powell A.J."/>
            <person name="Barry K."/>
            <person name="Miller A.N."/>
            <person name="Grigoriev I.V."/>
            <person name="Debuchy R."/>
            <person name="Gladieux P."/>
            <person name="Thoren M.H."/>
            <person name="Johannesson H."/>
        </authorList>
    </citation>
    <scope>NUCLEOTIDE SEQUENCE</scope>
    <source>
        <strain evidence="3">CBS 892.96</strain>
    </source>
</reference>
<keyword evidence="4" id="KW-1185">Reference proteome</keyword>
<accession>A0AAN7A5L7</accession>
<protein>
    <recommendedName>
        <fullName evidence="2">HTH APSES-type domain-containing protein</fullName>
    </recommendedName>
</protein>
<evidence type="ECO:0000256" key="1">
    <source>
        <dbReference type="SAM" id="MobiDB-lite"/>
    </source>
</evidence>
<dbReference type="PANTHER" id="PTHR43828">
    <property type="entry name" value="ASPARAGINASE"/>
    <property type="match status" value="1"/>
</dbReference>